<dbReference type="Gene3D" id="1.10.1040.10">
    <property type="entry name" value="N-(1-d-carboxylethyl)-l-norvaline Dehydrogenase, domain 2"/>
    <property type="match status" value="1"/>
</dbReference>
<dbReference type="InterPro" id="IPR013328">
    <property type="entry name" value="6PGD_dom2"/>
</dbReference>
<dbReference type="eggNOG" id="ENOG502S4KJ">
    <property type="taxonomic scope" value="Eukaryota"/>
</dbReference>
<dbReference type="SUPFAM" id="SSF51735">
    <property type="entry name" value="NAD(P)-binding Rossmann-fold domains"/>
    <property type="match status" value="1"/>
</dbReference>
<evidence type="ECO:0000259" key="2">
    <source>
        <dbReference type="Pfam" id="PF02558"/>
    </source>
</evidence>
<dbReference type="InterPro" id="IPR036291">
    <property type="entry name" value="NAD(P)-bd_dom_sf"/>
</dbReference>
<feature type="domain" description="Ketopantoate reductase C-terminal" evidence="3">
    <location>
        <begin position="210"/>
        <end position="312"/>
    </location>
</feature>
<dbReference type="Pfam" id="PF08546">
    <property type="entry name" value="ApbA_C"/>
    <property type="match status" value="1"/>
</dbReference>
<feature type="domain" description="Ketopantoate reductase N-terminal" evidence="2">
    <location>
        <begin position="3"/>
        <end position="170"/>
    </location>
</feature>
<sequence>MRIAVVGAGAVGCYYGGRLHDSYDRLGSETEVVFHLRGEHYDHCMANGIDVKSYDGDFRISADKLRACKTTEEMASGAAFDWVVCCLKSTSLDEVPELIDPLMSDNTRLLIIMNGLIEEDLITKMRERQRSKGLEGVNAKAIYGGMALICSNRLSPGQISHTYGGKLLCGVAYSQDADDDDSGKWTELDKSAILSLFEPVQSVPFEFEPNLRRGRWLKNVWNLPFSGLSCSMGGVTVDKIVTDPSLRSIAYKVINETIDIANADLKRMGCSEDEFLGKETGEEMMRHSDNMGAYRPSTMIDLLARNPMEFSYWPQRVGRRNNNKVGRRSTRRKVARQNGQGPHTIVQMPRSKIHMGRGEPRSVDIEVEFRQGNKRKFLTRVGGMEEYGIDGASWRGTCRTGLHAATAPSQILSDSLPGPPDQGDCDSVLVGEGG</sequence>
<dbReference type="OrthoDB" id="3609at2759"/>
<dbReference type="InterPro" id="IPR008927">
    <property type="entry name" value="6-PGluconate_DH-like_C_sf"/>
</dbReference>
<reference evidence="4 5" key="1">
    <citation type="journal article" date="2012" name="Genome Biol.">
        <title>Genome and low-iron response of an oceanic diatom adapted to chronic iron limitation.</title>
        <authorList>
            <person name="Lommer M."/>
            <person name="Specht M."/>
            <person name="Roy A.S."/>
            <person name="Kraemer L."/>
            <person name="Andreson R."/>
            <person name="Gutowska M.A."/>
            <person name="Wolf J."/>
            <person name="Bergner S.V."/>
            <person name="Schilhabel M.B."/>
            <person name="Klostermeier U.C."/>
            <person name="Beiko R.G."/>
            <person name="Rosenstiel P."/>
            <person name="Hippler M."/>
            <person name="Laroche J."/>
        </authorList>
    </citation>
    <scope>NUCLEOTIDE SEQUENCE [LARGE SCALE GENOMIC DNA]</scope>
    <source>
        <strain evidence="4 5">CCMP1005</strain>
    </source>
</reference>
<evidence type="ECO:0000259" key="3">
    <source>
        <dbReference type="Pfam" id="PF08546"/>
    </source>
</evidence>
<dbReference type="SUPFAM" id="SSF48179">
    <property type="entry name" value="6-phosphogluconate dehydrogenase C-terminal domain-like"/>
    <property type="match status" value="1"/>
</dbReference>
<dbReference type="Proteomes" id="UP000266841">
    <property type="component" value="Unassembled WGS sequence"/>
</dbReference>
<name>K0TBD9_THAOC</name>
<dbReference type="InterPro" id="IPR051402">
    <property type="entry name" value="KPR-Related"/>
</dbReference>
<dbReference type="EMBL" id="AGNL01003349">
    <property type="protein sequence ID" value="EJK74815.1"/>
    <property type="molecule type" value="Genomic_DNA"/>
</dbReference>
<comment type="caution">
    <text evidence="4">The sequence shown here is derived from an EMBL/GenBank/DDBJ whole genome shotgun (WGS) entry which is preliminary data.</text>
</comment>
<accession>K0TBD9</accession>
<gene>
    <name evidence="4" type="ORF">THAOC_03485</name>
</gene>
<keyword evidence="5" id="KW-1185">Reference proteome</keyword>
<dbReference type="InterPro" id="IPR013332">
    <property type="entry name" value="KPR_N"/>
</dbReference>
<feature type="region of interest" description="Disordered" evidence="1">
    <location>
        <begin position="320"/>
        <end position="344"/>
    </location>
</feature>
<feature type="compositionally biased region" description="Basic residues" evidence="1">
    <location>
        <begin position="320"/>
        <end position="335"/>
    </location>
</feature>
<dbReference type="GO" id="GO:0005737">
    <property type="term" value="C:cytoplasm"/>
    <property type="evidence" value="ECO:0007669"/>
    <property type="project" value="TreeGrafter"/>
</dbReference>
<dbReference type="AlphaFoldDB" id="K0TBD9"/>
<dbReference type="Pfam" id="PF02558">
    <property type="entry name" value="ApbA"/>
    <property type="match status" value="1"/>
</dbReference>
<evidence type="ECO:0000313" key="5">
    <source>
        <dbReference type="Proteomes" id="UP000266841"/>
    </source>
</evidence>
<evidence type="ECO:0008006" key="6">
    <source>
        <dbReference type="Google" id="ProtNLM"/>
    </source>
</evidence>
<protein>
    <recommendedName>
        <fullName evidence="6">2-dehydropantoate 2-reductase</fullName>
    </recommendedName>
</protein>
<dbReference type="PANTHER" id="PTHR21708">
    <property type="entry name" value="PROBABLE 2-DEHYDROPANTOATE 2-REDUCTASE"/>
    <property type="match status" value="1"/>
</dbReference>
<proteinExistence type="predicted"/>
<organism evidence="4 5">
    <name type="scientific">Thalassiosira oceanica</name>
    <name type="common">Marine diatom</name>
    <dbReference type="NCBI Taxonomy" id="159749"/>
    <lineage>
        <taxon>Eukaryota</taxon>
        <taxon>Sar</taxon>
        <taxon>Stramenopiles</taxon>
        <taxon>Ochrophyta</taxon>
        <taxon>Bacillariophyta</taxon>
        <taxon>Coscinodiscophyceae</taxon>
        <taxon>Thalassiosirophycidae</taxon>
        <taxon>Thalassiosirales</taxon>
        <taxon>Thalassiosiraceae</taxon>
        <taxon>Thalassiosira</taxon>
    </lineage>
</organism>
<dbReference type="Gene3D" id="3.40.50.720">
    <property type="entry name" value="NAD(P)-binding Rossmann-like Domain"/>
    <property type="match status" value="1"/>
</dbReference>
<dbReference type="PANTHER" id="PTHR21708:SF26">
    <property type="entry name" value="2-DEHYDROPANTOATE 2-REDUCTASE"/>
    <property type="match status" value="1"/>
</dbReference>
<evidence type="ECO:0000256" key="1">
    <source>
        <dbReference type="SAM" id="MobiDB-lite"/>
    </source>
</evidence>
<evidence type="ECO:0000313" key="4">
    <source>
        <dbReference type="EMBL" id="EJK74815.1"/>
    </source>
</evidence>
<dbReference type="InterPro" id="IPR013752">
    <property type="entry name" value="KPA_reductase"/>
</dbReference>